<evidence type="ECO:0000259" key="2">
    <source>
        <dbReference type="Pfam" id="PF00725"/>
    </source>
</evidence>
<sequence length="972" mass="108696">MTLHKAHTHHPSRPVTVLGAGILGRRIAAVFLAGSYTVHLFDPDRNALSAAESFIKSSGEAFTVLTPLPHPERGRLSLFSDMKSAVENAWLVIEAIPEQLPLKIKVFEEMDRHTPGDCILGSNSSSLKSRLMVPGLSEERKKRVMNVHFMMPPEMRPVEVMTCGSTEEEVMAEMMELLESCGMCPFMVRKESTGFVFGRVWAAIKREILSVLAEGVSNPDDIDLLWKEVFQRPTSGQPCQLMDQVGLDTVAAIEENYIRERGLDGDKTVDWLRENYINKGRLGDKCESGGLYPAEQESMSEKLYVLDVGIGDNNAVRDARTAGRVLAVSPKSGKRTTLVSGLSYPDGIDVSPSCGRMFWTSMGHALSACDGSVQSAKLDGSDVRTLLRPGTVYTPKQLIVDDVDRKLYFCDREGLSVHRCNFDGTDHQILIQTGSLKVPSERKDMMRFCVGVAPDRGNRRIYWTQKGPSKSGKGRIFRAGIDIPAGQTANNRADVECLLEGRPEPIDLEYDTQTQMLYWTDRGEHPMGCSLNRVDLNGDIDKETIGEKVEILARQFHEPIGLKLTKNGVYVTDLGGCVYLRPGAVKAGHENELRLADKQYIPLDNPHPKEGDVTIIGAHANAFPKELYEPLWDDLYKQLASQNRRIRSIWIADVAPQGQSGVLNEAILGHDPDWLDHGRDLLFMINQFQDQIPQPLVGIGHSMGGMQLAHLSLLHPSLFEGLILLDPVIQRENPGRKFAQTSTYRRDIWPSREQAAAKFKSNPFYRTWDPRVLDKWIEYGLRDLPTPLHPVTDETGPSAVTLTTTKAQELFYFVRPSYVDERSGLPRGNPEEEMHPDDHDADYPFYRPESAWMFRRLPHLKPPILYLFGEQSDLSSPIARRDKVVTTGTGLGGSGGAARGLVEEVVLPSGHMFPMELVKETAEASAAFIDKRLLDWESRVATFRRAWEGVPHHERLSIDGQWERNINGSSKL</sequence>
<dbReference type="InterPro" id="IPR022742">
    <property type="entry name" value="Hydrolase_4"/>
</dbReference>
<dbReference type="GO" id="GO:0006631">
    <property type="term" value="P:fatty acid metabolic process"/>
    <property type="evidence" value="ECO:0007669"/>
    <property type="project" value="InterPro"/>
</dbReference>
<dbReference type="PANTHER" id="PTHR48075">
    <property type="entry name" value="3-HYDROXYACYL-COA DEHYDROGENASE FAMILY PROTEIN"/>
    <property type="match status" value="1"/>
</dbReference>
<proteinExistence type="predicted"/>
<dbReference type="AlphaFoldDB" id="A0A117E309"/>
<dbReference type="Gene3D" id="1.10.1040.10">
    <property type="entry name" value="N-(1-d-carboxylethyl)-l-norvaline Dehydrogenase, domain 2"/>
    <property type="match status" value="1"/>
</dbReference>
<dbReference type="Pfam" id="PF12146">
    <property type="entry name" value="Hydrolase_4"/>
    <property type="match status" value="1"/>
</dbReference>
<dbReference type="InterPro" id="IPR006108">
    <property type="entry name" value="3HC_DH_C"/>
</dbReference>
<reference evidence="6" key="1">
    <citation type="journal article" date="2016" name="Genome Announc.">
        <title>Draft genome sequence of Aspergillus niger strain An76.</title>
        <authorList>
            <person name="Gong W."/>
            <person name="Cheng Z."/>
            <person name="Zhang H."/>
            <person name="Liu L."/>
            <person name="Gao P."/>
            <person name="Wang L."/>
        </authorList>
    </citation>
    <scope>NUCLEOTIDE SEQUENCE [LARGE SCALE GENOMIC DNA]</scope>
    <source>
        <strain evidence="6">An76</strain>
    </source>
</reference>
<dbReference type="InterPro" id="IPR011042">
    <property type="entry name" value="6-blade_b-propeller_TolB-like"/>
</dbReference>
<dbReference type="SUPFAM" id="SSF63829">
    <property type="entry name" value="Calcium-dependent phosphotriesterase"/>
    <property type="match status" value="1"/>
</dbReference>
<dbReference type="Proteomes" id="UP000068243">
    <property type="component" value="Unassembled WGS sequence"/>
</dbReference>
<dbReference type="VEuPathDB" id="FungiDB:ATCC64974_93150"/>
<accession>A0A117E309</accession>
<name>A0A117E309_ASPNG</name>
<feature type="domain" description="3-hydroxyacyl-CoA dehydrogenase C-terminal" evidence="2">
    <location>
        <begin position="194"/>
        <end position="289"/>
    </location>
</feature>
<dbReference type="SUPFAM" id="SSF48179">
    <property type="entry name" value="6-phosphogluconate dehydrogenase C-terminal domain-like"/>
    <property type="match status" value="1"/>
</dbReference>
<protein>
    <submittedName>
        <fullName evidence="5">3-hydroxyacyl-CoA dehydrogenase, NAD binding domain</fullName>
    </submittedName>
</protein>
<comment type="caution">
    <text evidence="5">The sequence shown here is derived from an EMBL/GenBank/DDBJ whole genome shotgun (WGS) entry which is preliminary data.</text>
</comment>
<dbReference type="VEuPathDB" id="FungiDB:M747DRAFT_358693"/>
<dbReference type="VEuPathDB" id="FungiDB:ATCC64974_111550"/>
<dbReference type="InterPro" id="IPR000033">
    <property type="entry name" value="LDLR_classB_rpt"/>
</dbReference>
<feature type="domain" description="3-hydroxyacyl-CoA dehydrogenase NAD binding" evidence="3">
    <location>
        <begin position="15"/>
        <end position="190"/>
    </location>
</feature>
<dbReference type="Pfam" id="PF00725">
    <property type="entry name" value="3HCDH"/>
    <property type="match status" value="1"/>
</dbReference>
<organism evidence="5 6">
    <name type="scientific">Aspergillus niger</name>
    <dbReference type="NCBI Taxonomy" id="5061"/>
    <lineage>
        <taxon>Eukaryota</taxon>
        <taxon>Fungi</taxon>
        <taxon>Dikarya</taxon>
        <taxon>Ascomycota</taxon>
        <taxon>Pezizomycotina</taxon>
        <taxon>Eurotiomycetes</taxon>
        <taxon>Eurotiomycetidae</taxon>
        <taxon>Eurotiales</taxon>
        <taxon>Aspergillaceae</taxon>
        <taxon>Aspergillus</taxon>
        <taxon>Aspergillus subgen. Circumdati</taxon>
    </lineage>
</organism>
<dbReference type="InterPro" id="IPR013328">
    <property type="entry name" value="6PGD_dom2"/>
</dbReference>
<dbReference type="Gene3D" id="2.120.10.30">
    <property type="entry name" value="TolB, C-terminal domain"/>
    <property type="match status" value="2"/>
</dbReference>
<dbReference type="VEuPathDB" id="FungiDB:ASPNIDRAFT2_1154526"/>
<dbReference type="PANTHER" id="PTHR48075:SF3">
    <property type="entry name" value="3-HYDROXYACYL-COA DEHYDROGENASE"/>
    <property type="match status" value="1"/>
</dbReference>
<keyword evidence="1" id="KW-0560">Oxidoreductase</keyword>
<dbReference type="InterPro" id="IPR036291">
    <property type="entry name" value="NAD(P)-bd_dom_sf"/>
</dbReference>
<dbReference type="InterPro" id="IPR008927">
    <property type="entry name" value="6-PGluconate_DH-like_C_sf"/>
</dbReference>
<dbReference type="VEuPathDB" id="FungiDB:An11g08060"/>
<dbReference type="GO" id="GO:0016616">
    <property type="term" value="F:oxidoreductase activity, acting on the CH-OH group of donors, NAD or NADP as acceptor"/>
    <property type="evidence" value="ECO:0007669"/>
    <property type="project" value="InterPro"/>
</dbReference>
<dbReference type="InterPro" id="IPR029058">
    <property type="entry name" value="AB_hydrolase_fold"/>
</dbReference>
<dbReference type="Gene3D" id="3.40.50.1820">
    <property type="entry name" value="alpha/beta hydrolase"/>
    <property type="match status" value="1"/>
</dbReference>
<evidence type="ECO:0000259" key="4">
    <source>
        <dbReference type="Pfam" id="PF12146"/>
    </source>
</evidence>
<gene>
    <name evidence="5" type="ORF">ABL_07217</name>
</gene>
<dbReference type="GO" id="GO:0070403">
    <property type="term" value="F:NAD+ binding"/>
    <property type="evidence" value="ECO:0007669"/>
    <property type="project" value="InterPro"/>
</dbReference>
<dbReference type="VEuPathDB" id="FungiDB:An11g08050"/>
<dbReference type="SUPFAM" id="SSF51735">
    <property type="entry name" value="NAD(P)-binding Rossmann-fold domains"/>
    <property type="match status" value="1"/>
</dbReference>
<evidence type="ECO:0000313" key="5">
    <source>
        <dbReference type="EMBL" id="GAQ44556.1"/>
    </source>
</evidence>
<evidence type="ECO:0000313" key="6">
    <source>
        <dbReference type="Proteomes" id="UP000068243"/>
    </source>
</evidence>
<dbReference type="EMBL" id="BCMY01000013">
    <property type="protein sequence ID" value="GAQ44556.1"/>
    <property type="molecule type" value="Genomic_DNA"/>
</dbReference>
<dbReference type="VEuPathDB" id="FungiDB:M747DRAFT_333372"/>
<evidence type="ECO:0000256" key="1">
    <source>
        <dbReference type="ARBA" id="ARBA00023002"/>
    </source>
</evidence>
<feature type="domain" description="Serine aminopeptidase S33" evidence="4">
    <location>
        <begin position="650"/>
        <end position="750"/>
    </location>
</feature>
<dbReference type="SUPFAM" id="SSF53474">
    <property type="entry name" value="alpha/beta-Hydrolases"/>
    <property type="match status" value="1"/>
</dbReference>
<dbReference type="SMART" id="SM00135">
    <property type="entry name" value="LY"/>
    <property type="match status" value="3"/>
</dbReference>
<dbReference type="OrthoDB" id="5958943at2759"/>
<evidence type="ECO:0000259" key="3">
    <source>
        <dbReference type="Pfam" id="PF02737"/>
    </source>
</evidence>
<dbReference type="Pfam" id="PF02737">
    <property type="entry name" value="3HCDH_N"/>
    <property type="match status" value="1"/>
</dbReference>
<dbReference type="InterPro" id="IPR006176">
    <property type="entry name" value="3-OHacyl-CoA_DH_NAD-bd"/>
</dbReference>
<dbReference type="Gene3D" id="3.40.50.720">
    <property type="entry name" value="NAD(P)-binding Rossmann-like Domain"/>
    <property type="match status" value="1"/>
</dbReference>